<comment type="caution">
    <text evidence="4">The sequence shown here is derived from an EMBL/GenBank/DDBJ whole genome shotgun (WGS) entry which is preliminary data.</text>
</comment>
<dbReference type="SUPFAM" id="SSF55729">
    <property type="entry name" value="Acyl-CoA N-acyltransferases (Nat)"/>
    <property type="match status" value="1"/>
</dbReference>
<sequence>MPSPPPYQLRSGTEQDLPAILEIFNHEVRTTTSLYLQDPVTLANRKAWFDGLRDGGYPFIVATAREGEGGEEEEVVGYSTLNTFRDTLGFNTVEVSLYIHRDHRGRGLGHLLTREIIRLGKERGYHTIIAGICTENSASLSLYKSHGFREVGVFRESGFKSGRWMSTAFYQLML</sequence>
<dbReference type="Pfam" id="PF00583">
    <property type="entry name" value="Acetyltransf_1"/>
    <property type="match status" value="1"/>
</dbReference>
<evidence type="ECO:0000259" key="3">
    <source>
        <dbReference type="PROSITE" id="PS51186"/>
    </source>
</evidence>
<reference evidence="4 5" key="1">
    <citation type="journal article" date="2018" name="New Phytol.">
        <title>Phylogenomics of Endogonaceae and evolution of mycorrhizas within Mucoromycota.</title>
        <authorList>
            <person name="Chang Y."/>
            <person name="Desiro A."/>
            <person name="Na H."/>
            <person name="Sandor L."/>
            <person name="Lipzen A."/>
            <person name="Clum A."/>
            <person name="Barry K."/>
            <person name="Grigoriev I.V."/>
            <person name="Martin F.M."/>
            <person name="Stajich J.E."/>
            <person name="Smith M.E."/>
            <person name="Bonito G."/>
            <person name="Spatafora J.W."/>
        </authorList>
    </citation>
    <scope>NUCLEOTIDE SEQUENCE [LARGE SCALE GENOMIC DNA]</scope>
    <source>
        <strain evidence="4 5">AD002</strain>
    </source>
</reference>
<dbReference type="EMBL" id="RBNJ01012184">
    <property type="protein sequence ID" value="RUS25732.1"/>
    <property type="molecule type" value="Genomic_DNA"/>
</dbReference>
<evidence type="ECO:0000313" key="4">
    <source>
        <dbReference type="EMBL" id="RUS25732.1"/>
    </source>
</evidence>
<name>A0A433Q7I7_9FUNG</name>
<dbReference type="GO" id="GO:0016747">
    <property type="term" value="F:acyltransferase activity, transferring groups other than amino-acyl groups"/>
    <property type="evidence" value="ECO:0007669"/>
    <property type="project" value="InterPro"/>
</dbReference>
<keyword evidence="2 4" id="KW-0012">Acyltransferase</keyword>
<dbReference type="PANTHER" id="PTHR43072">
    <property type="entry name" value="N-ACETYLTRANSFERASE"/>
    <property type="match status" value="1"/>
</dbReference>
<evidence type="ECO:0000256" key="1">
    <source>
        <dbReference type="ARBA" id="ARBA00022679"/>
    </source>
</evidence>
<evidence type="ECO:0000313" key="5">
    <source>
        <dbReference type="Proteomes" id="UP000274822"/>
    </source>
</evidence>
<accession>A0A433Q7I7</accession>
<dbReference type="Proteomes" id="UP000274822">
    <property type="component" value="Unassembled WGS sequence"/>
</dbReference>
<organism evidence="4 5">
    <name type="scientific">Jimgerdemannia flammicorona</name>
    <dbReference type="NCBI Taxonomy" id="994334"/>
    <lineage>
        <taxon>Eukaryota</taxon>
        <taxon>Fungi</taxon>
        <taxon>Fungi incertae sedis</taxon>
        <taxon>Mucoromycota</taxon>
        <taxon>Mucoromycotina</taxon>
        <taxon>Endogonomycetes</taxon>
        <taxon>Endogonales</taxon>
        <taxon>Endogonaceae</taxon>
        <taxon>Jimgerdemannia</taxon>
    </lineage>
</organism>
<dbReference type="PANTHER" id="PTHR43072:SF23">
    <property type="entry name" value="UPF0039 PROTEIN C11D3.02C"/>
    <property type="match status" value="1"/>
</dbReference>
<dbReference type="InterPro" id="IPR016181">
    <property type="entry name" value="Acyl_CoA_acyltransferase"/>
</dbReference>
<keyword evidence="5" id="KW-1185">Reference proteome</keyword>
<evidence type="ECO:0000256" key="2">
    <source>
        <dbReference type="ARBA" id="ARBA00023315"/>
    </source>
</evidence>
<dbReference type="Gene3D" id="3.40.630.30">
    <property type="match status" value="1"/>
</dbReference>
<keyword evidence="1 4" id="KW-0808">Transferase</keyword>
<proteinExistence type="predicted"/>
<dbReference type="AlphaFoldDB" id="A0A433Q7I7"/>
<dbReference type="PROSITE" id="PS51186">
    <property type="entry name" value="GNAT"/>
    <property type="match status" value="1"/>
</dbReference>
<dbReference type="CDD" id="cd04301">
    <property type="entry name" value="NAT_SF"/>
    <property type="match status" value="1"/>
</dbReference>
<feature type="domain" description="N-acetyltransferase" evidence="3">
    <location>
        <begin position="7"/>
        <end position="170"/>
    </location>
</feature>
<protein>
    <submittedName>
        <fullName evidence="4">Sortase-like acyltransferase</fullName>
    </submittedName>
</protein>
<gene>
    <name evidence="4" type="ORF">BC938DRAFT_471738</name>
</gene>
<dbReference type="InterPro" id="IPR000182">
    <property type="entry name" value="GNAT_dom"/>
</dbReference>